<dbReference type="Gene3D" id="3.50.50.60">
    <property type="entry name" value="FAD/NAD(P)-binding domain"/>
    <property type="match status" value="1"/>
</dbReference>
<evidence type="ECO:0000313" key="5">
    <source>
        <dbReference type="EMBL" id="KAE9621128.1"/>
    </source>
</evidence>
<gene>
    <name evidence="5" type="ORF">Lalb_Chr01g0010241</name>
</gene>
<name>A0A6A4R2S9_LUPAL</name>
<dbReference type="GO" id="GO:0005739">
    <property type="term" value="C:mitochondrion"/>
    <property type="evidence" value="ECO:0007669"/>
    <property type="project" value="TreeGrafter"/>
</dbReference>
<dbReference type="PANTHER" id="PTHR11985:SF15">
    <property type="entry name" value="GLYCEROL-3-PHOSPHATE DEHYDROGENASE, MITOCHONDRIAL"/>
    <property type="match status" value="1"/>
</dbReference>
<keyword evidence="2" id="KW-0285">Flavoprotein</keyword>
<dbReference type="EC" id="1.1.5.3" evidence="1"/>
<evidence type="ECO:0000256" key="2">
    <source>
        <dbReference type="ARBA" id="ARBA00022630"/>
    </source>
</evidence>
<protein>
    <recommendedName>
        <fullName evidence="1">glycerol-3-phosphate dehydrogenase</fullName>
        <ecNumber evidence="1">1.1.5.3</ecNumber>
    </recommendedName>
</protein>
<dbReference type="GO" id="GO:0004368">
    <property type="term" value="F:glycerol-3-phosphate dehydrogenase (quinone) activity"/>
    <property type="evidence" value="ECO:0007669"/>
    <property type="project" value="UniProtKB-EC"/>
</dbReference>
<organism evidence="5 6">
    <name type="scientific">Lupinus albus</name>
    <name type="common">White lupine</name>
    <name type="synonym">Lupinus termis</name>
    <dbReference type="NCBI Taxonomy" id="3870"/>
    <lineage>
        <taxon>Eukaryota</taxon>
        <taxon>Viridiplantae</taxon>
        <taxon>Streptophyta</taxon>
        <taxon>Embryophyta</taxon>
        <taxon>Tracheophyta</taxon>
        <taxon>Spermatophyta</taxon>
        <taxon>Magnoliopsida</taxon>
        <taxon>eudicotyledons</taxon>
        <taxon>Gunneridae</taxon>
        <taxon>Pentapetalae</taxon>
        <taxon>rosids</taxon>
        <taxon>fabids</taxon>
        <taxon>Fabales</taxon>
        <taxon>Fabaceae</taxon>
        <taxon>Papilionoideae</taxon>
        <taxon>50 kb inversion clade</taxon>
        <taxon>genistoids sensu lato</taxon>
        <taxon>core genistoids</taxon>
        <taxon>Genisteae</taxon>
        <taxon>Lupinus</taxon>
    </lineage>
</organism>
<dbReference type="AlphaFoldDB" id="A0A6A4R2S9"/>
<proteinExistence type="predicted"/>
<dbReference type="EMBL" id="WOCE01000001">
    <property type="protein sequence ID" value="KAE9621128.1"/>
    <property type="molecule type" value="Genomic_DNA"/>
</dbReference>
<dbReference type="InterPro" id="IPR000447">
    <property type="entry name" value="G3P_DH_FAD-dep"/>
</dbReference>
<evidence type="ECO:0000256" key="3">
    <source>
        <dbReference type="ARBA" id="ARBA00022827"/>
    </source>
</evidence>
<keyword evidence="3" id="KW-0274">FAD</keyword>
<dbReference type="PANTHER" id="PTHR11985">
    <property type="entry name" value="GLYCEROL-3-PHOSPHATE DEHYDROGENASE"/>
    <property type="match status" value="1"/>
</dbReference>
<accession>A0A6A4R2S9</accession>
<evidence type="ECO:0000256" key="4">
    <source>
        <dbReference type="ARBA" id="ARBA00023002"/>
    </source>
</evidence>
<keyword evidence="4" id="KW-0560">Oxidoreductase</keyword>
<evidence type="ECO:0000256" key="1">
    <source>
        <dbReference type="ARBA" id="ARBA00013029"/>
    </source>
</evidence>
<keyword evidence="6" id="KW-1185">Reference proteome</keyword>
<dbReference type="InterPro" id="IPR036188">
    <property type="entry name" value="FAD/NAD-bd_sf"/>
</dbReference>
<dbReference type="OrthoDB" id="264015at2759"/>
<sequence>MICLMFPSGWPLSSDVVVHILICKEFETYAKVIVNAAGPFCDAVRNMADKDARDMICPRSVC</sequence>
<dbReference type="GO" id="GO:0006072">
    <property type="term" value="P:glycerol-3-phosphate metabolic process"/>
    <property type="evidence" value="ECO:0007669"/>
    <property type="project" value="InterPro"/>
</dbReference>
<reference evidence="6" key="1">
    <citation type="journal article" date="2020" name="Nat. Commun.">
        <title>Genome sequence of the cluster root forming white lupin.</title>
        <authorList>
            <person name="Hufnagel B."/>
            <person name="Marques A."/>
            <person name="Soriano A."/>
            <person name="Marques L."/>
            <person name="Divol F."/>
            <person name="Doumas P."/>
            <person name="Sallet E."/>
            <person name="Mancinotti D."/>
            <person name="Carrere S."/>
            <person name="Marande W."/>
            <person name="Arribat S."/>
            <person name="Keller J."/>
            <person name="Huneau C."/>
            <person name="Blein T."/>
            <person name="Aime D."/>
            <person name="Laguerre M."/>
            <person name="Taylor J."/>
            <person name="Schubert V."/>
            <person name="Nelson M."/>
            <person name="Geu-Flores F."/>
            <person name="Crespi M."/>
            <person name="Gallardo-Guerrero K."/>
            <person name="Delaux P.-M."/>
            <person name="Salse J."/>
            <person name="Berges H."/>
            <person name="Guyot R."/>
            <person name="Gouzy J."/>
            <person name="Peret B."/>
        </authorList>
    </citation>
    <scope>NUCLEOTIDE SEQUENCE [LARGE SCALE GENOMIC DNA]</scope>
    <source>
        <strain evidence="6">cv. Amiga</strain>
    </source>
</reference>
<evidence type="ECO:0000313" key="6">
    <source>
        <dbReference type="Proteomes" id="UP000447434"/>
    </source>
</evidence>
<comment type="caution">
    <text evidence="5">The sequence shown here is derived from an EMBL/GenBank/DDBJ whole genome shotgun (WGS) entry which is preliminary data.</text>
</comment>
<dbReference type="Proteomes" id="UP000447434">
    <property type="component" value="Chromosome 1"/>
</dbReference>